<dbReference type="Gene3D" id="2.60.40.10">
    <property type="entry name" value="Immunoglobulins"/>
    <property type="match status" value="40"/>
</dbReference>
<dbReference type="SMART" id="SM00710">
    <property type="entry name" value="PbH1"/>
    <property type="match status" value="11"/>
</dbReference>
<dbReference type="GO" id="GO:0009279">
    <property type="term" value="C:cell outer membrane"/>
    <property type="evidence" value="ECO:0007669"/>
    <property type="project" value="TreeGrafter"/>
</dbReference>
<proteinExistence type="inferred from homology"/>
<evidence type="ECO:0000256" key="1">
    <source>
        <dbReference type="ARBA" id="ARBA00010116"/>
    </source>
</evidence>
<dbReference type="InterPro" id="IPR003344">
    <property type="entry name" value="Big_1_dom"/>
</dbReference>
<dbReference type="InterPro" id="IPR015217">
    <property type="entry name" value="Invasin_dom_3"/>
</dbReference>
<dbReference type="Proteomes" id="UP000541033">
    <property type="component" value="Unassembled WGS sequence"/>
</dbReference>
<dbReference type="InterPro" id="IPR006626">
    <property type="entry name" value="PbH1"/>
</dbReference>
<protein>
    <submittedName>
        <fullName evidence="5">Adhesin/invasin</fullName>
    </submittedName>
</protein>
<evidence type="ECO:0000259" key="4">
    <source>
        <dbReference type="PROSITE" id="PS51127"/>
    </source>
</evidence>
<dbReference type="PANTHER" id="PTHR39576">
    <property type="entry name" value="ATTACHING AND EFFACING PROTEIN HOMOLOG-RELATED-RELATED"/>
    <property type="match status" value="1"/>
</dbReference>
<dbReference type="Pfam" id="PF02369">
    <property type="entry name" value="Big_1"/>
    <property type="match status" value="1"/>
</dbReference>
<feature type="region of interest" description="Disordered" evidence="2">
    <location>
        <begin position="2328"/>
        <end position="2357"/>
    </location>
</feature>
<evidence type="ECO:0000256" key="3">
    <source>
        <dbReference type="SAM" id="Phobius"/>
    </source>
</evidence>
<dbReference type="EMBL" id="JAAMOX010000002">
    <property type="protein sequence ID" value="NIH54671.1"/>
    <property type="molecule type" value="Genomic_DNA"/>
</dbReference>
<feature type="domain" description="Big-1" evidence="4">
    <location>
        <begin position="4982"/>
        <end position="5072"/>
    </location>
</feature>
<feature type="domain" description="Big-1" evidence="4">
    <location>
        <begin position="888"/>
        <end position="998"/>
    </location>
</feature>
<sequence>MIRAQSGRPKLSGATPRNGKRALALVLSAVLALSGLGSLAVAQAPAAQAETLDNGFSQTYFVNDMRDVADANPGDGVCATRFTAGTPATATCTLYAAIQEANARPAGESILIAPAPQIRLLNGTFAPSAEIEINWNTTNNPAPQVPNMSTNMVADSGISGTIDADTASRYWIRHDNVTLDFQNRLGWSIVSDAGPNMLLFTGKDQTFRNFTKLTSAESGIYVGATAENFSLINGAVANPATSPALPSNYAIERGVVIVEGAKNTLIQNIHFQRSYWDAVLLAPASNSSYVINGLTIDRSSWDQPVNGGGYDPAYNFFVRNWNSAVSGQDILITNNTVRAWGADGGNSNVIQFLNGTWNNVMIRGNTFTATVNQSVNPIIFNAIGPTTSTVRDNTFISTINRSSTVDYSWVRSYGNTAGVQTFNNNFVGGNNAVQMTNQATTPATTTNPIFRNTMTRVSGTVTAANENTLTANNNIYNSANGTIRTTYPTLATVVDTPPQSCRIDLTIAPPGTGGTAIPTQEIYVDAYLGRTTASGGDNVGLEQYLGRISTTQAALPGVFSLPYTGAGAGNVVRLQTTEVATGRTSQYSRTIAATGADTCAPQSWIKQGGWFNEAGDLSSTQEDPTSFRNVSFDIRTSEPLGTNGLTESDIVFSGTAPGQQVVSLTQVSDTSWALVTKANGTGTIVPTIPTGAISDLAGNVSVDPSNTATAPINFAGYTDASQTTGIAGPDVDHSVLYNSPLAITDPTPLELTVAEPGTNTSTFRVSNLSVDEFDRVTKAPSATVFLNQVWSDLVPDATLPIPTPPQTAAGIVKALPTHDNLSTTEPTLDTIDRYVDVPVQAIDNLTVDGTRGATLNLQVTSDDPEFDGLLLSPVDVTVTDNDRPVAASSTLAVSQNNQLANGAAVNTLTATVQNADGALVNNASVTFSVPANTTWPGPDGTIGTGDDVVGPGTATILTGATGTALLALSSTTPGTYPVTASVNGTESITGSPQSVTFTRVPIDVASPDTNYTVSTGNAVADGSATHTITVRLIDGAGHPAAGWADRLAAVAAPATGVSVSGFAATATPGEYTATVTSTQAGAKGITVSLLDDDDASHAISLLAAGNPNAVFIAGTPVIGDGFSSVAIDDSNDRLADGSAFHQVTVVLADANHNPVTGAAARLSSSVADNTNGAVTVTAFAETGTPGTYLALVRSTEAGAQQVTAAFDGTLTIGTVTANFAAGAVDLGNPGSRFSVSSGNELVGTGQHTVTVTLADANGNPVAGQAATLSATSAGALGAGVITGFVETGTPGTYTATVTSTLAGGKVITARFGVSAITLAGNGTATFIADEVDLGNSSSGYTVSGGEVSVEDGEHGVTVTLADRFGNPVTGRAADLLAVTGDDLGTGAITAFVESAKPGTYLAVVTSSVSGEKTITVTLSGDDVSLTGNDVARFEAGGVDVDNIGTRYYVSGGDEVVSTGEHVITVTLSDALGNAVPGQADGILSTTLNDLGTGSISAFTETSTPGTYTATITSTVTGDKVVTTVFGAERLTVLLDGNDTATFVPAPVSPALSGFEVSTGSQTAGVGSHSVVIQLKDAFGNPVPGRAGDLAATTNTPDGVSIAAVVETGTPGTYSAVITSTTAGAKVISVTLDGDAITATGNDTALFAAGGVDLGNPNSHFSVSGGSVSVSGGSHSVTVTLADAFGNPVSGQAVNLVAATVDSLGSGAITNIVETVPGTYTATITSSVSGDKTITVTLGGADVTLAGNNIASFISGGVAPGNENTRYSVSSGNQTVGTGSHTISVTLADADGNPVGGQAAGLTGATSAGIGTGTISTFTESGTTPGTYTATISSSVSGGKPITVTFGAVSLTLEGNGTAAFVAGAVDPANTLTGYVVSGGQVSVAGGSHSVTVSLADAFGNPVSGQASLLTGASSANLGTGVISGFTEGGVAGTYTATITSSNAGAKPITVTLDGDDLTLRGNGTATFIAGGVDPGNAGTRFSVTEGSQPVGTGTHTVTVTLADADGNAVSGQAAGIAANTTGNLGTGAISAFTETGTPGTYIALVTSSVAGGKTITATFGGSGLTTVANNVANFAAGAVDPASPFTGFAVSAGEASVIGGTHTVTVTLSDTLGNPISGQAASLAATSSGDLGTGLITGFVETSTPGQYAATITSSIAGPKTIAATYVGTDLVALGNEIATFVAGDVDFTNDATNYSVSTGNQTVGTGEHTVTVTLADVNGNPVSNLAFAIVAATSDDLGAGAISAFTESETVPGTYTATVTSTLAGGKAITVTTNDEAVTLQGNGTATFAAAAVDLGNAQSSYSVSTGDETVVSGSHTVTVTLADEFGNPVPGQASELSATTTDDLGSGTVSGFTESGTTPGTYTASVTSSIAGTKALTATFSGDDITLSGNDSATFVAGAVDTGNAGTAYSVSAGDQPVSTGSHVVTVTLADAEGNAVSGQAGTLTAATTDPLGAGDFSVFTESGSTPGTYTASVTSTISGSKAITVTVGAEPVTLDGNGTAIFTSAAVDLTNDGSAYSVSTGNETVGTGSHTVTVTLADEFGNPVPGQAGDLLAETVDSLGTGSVSSFTESGTTPGTYTATVTSSVSGSKTITATLSGDPVTLSGNGVAVFVAGGVDLTNDGSNYSVSTGDASIEGGSHIVTVHLADALGNPVPGQAASLSADTVDDLGSGSITSFTEGAPGTYTATVTSSLAGGKTLTATFATEAITLDGNDVATFIAGGVDPDNDGTRYSVSAGDEIVNTGSHTVTVTLADVEGNPVPGQAVGLVASTLDDLGTGSIQGFVESPTTPGTYTATITSTVSGAKVITVTFGGSDITLDGNDTAVFIAAAVDPGNAGTSYSVSAGSETVGTGSHTVTVLLADAFGNPVPGQAATLTGSSVADLGTGVITGFTETATPGTYTATVTSSVSGPKPITVTVGAASVELAGNGTALFAPGEVDLGASGSGFSVSGGDASVEDGEHTVTVTLTDAFGNAVSGLEADLTASTSDDLGSGSVGAFVETGTAGTYTATITSSIAGGKTITVTLGTDAVTADGNVVATFIAGGVDPGNAGTRYSVSSGDETVGTGEHTITVTLADAAGNPVPGQATGLLAVTAADLGAGDISAFTEVSGTPGTYTATITSTIAGDKAVTVTTAGSAVTADGNTTATFVAAGVDLNNADTSFSVSTGDASVDGGSHQITVLLADEFGNPVSGQEAELAAATADSIGSGSISAFTESASSPGTYTATITSSVTGGKTVTATFATEAIALNGNNVATFIAGGVDPDNAGTRYSVSTGDETVSTGSHTITVTLADAEGNPAPGQAAGLTADTVNDLGVGSISGFTEVSATPGTYTATVTSTVSGDKAITVLFGASPVTLDGNGSASFVAGAIDYGNAATAYAVSTGDETVGTGEHTVTVTLADTLGNPVPGQAAGLVGATVDGLGTGGISGFTESGTTPGTYTATITSTIAGEKTITVSLGVNTISASGNVIASFISGGVDLGNGGTSYAVSTGDVSVSGGVHEVTVTLADEFGNAVSGQAAGLAATTVDDLGSGSITTFTEVAGTPGTYTAEITSSVSGGKTITVTLGDEAVSAAGNSIASFIAGGVDPGNAGTRYTVSTGDQTVGTGEHTITVTLADADGNPVPGQAIGLAATTTDPIGTGDISPFTEDAGTPGTYTATVSSSIAGDKTITVQFGASSVTATGNTVATFVAGSVDLSNPGSGYSVSTGDETVGTGAHTVTVTLADSLGNPVPGQSAELDAATVSGLGTGSITNFAEDAGTPGTYTATITSTVAGGKVITVDLASADVPLVGNDTAVFIAAAVDLANGGTVYTVSTGNETVGTGSHTVTVTLLDSFGNGVTGAAGLLVGSATGLGTGSVSAFAPTGTDGVYTATVTSSVAGDKPVSVTYDGDAVTASGNTSAVFVSGGVDLSNPATSYTVSTGDATVGTGSHTVTVTLADSFGNPVSGQAADLEAATASNLGTGIITGFVESATAGTYTATVTSTVSGAKPIAATLNGDTITLAGNGSATFVPAAVDLGNGGSGFAVSGGDVSVSGGSHLVTITLVDAFGNPVPGQASDLLAATADSLGSGSITAVSESSTTPGTYTASVTSSVAGGKTITVTFGGDDVTASGNVVASFIAGGVDPGNDDTGYVVSTGDQTVGTGSHTVTVTLADADGNPVPGQAAGLTGASVDPLGTGSVSAFTESATVPGTYEATVTSSVAGEKAITVLFGAAPLTLRGNGTATFVAAAVDLGNAGTRYGVSTGDQVVGAGSHTVTITLADGLGNPVSGQATALLAATSGSLGAGSITTVIETATPGTYTASITSTVAGSKPVTVSFGGDAVTASGNTSAVFIAAAVDPNADGTSYSVSGGDASVEGGLHLITVVLVDAFGNPAPSHASEIAASTAADLGTGAISAFTETGTPGTYTATVTSSIAGDKAITATVNLAAITLNGNGTATFTAGGVDPTNPGTSFSVSTGTRPVGAGAHTVTVLLADAAGNPVPGQAACLTASTLDPLGAGLIDGFTETVPGTYEADIHSTIAGEKTITVTCGATAIAADGNDVAEFVANTVDPGDSGTDFGVSIGNQIVGSGSHTVTVHLADEFGNPVSGLAAMLTASTTDPLGTGVVTGFVESATTPGEYVATITSTVAGVKHISVEYNGIELSSPGIDTASFIAAAVDLTADGTSYSVSGGSVSVSGGSHTVTVTLADEFGNPVPGQAAQLVAATAADLGTGTVTAVTESATPGTYTATVTSSIAGGKAMTVEFSGSPVTLNGNDTATFVAGGVDPGDAATRYSVSGGVERVGTGSHTVTVTLADASGNPVSGQAAGLTGSSSASLGTGGISAFTETGTPGTYEATITSTVAGAKAITVAFGGSALTLDGNGTALFSPGNVDPNHAGTVYSVSPGAATVGTGSHTVTVTVVDEFGNPVSGVTDLAAATSAALGAGTISAFTETGTPGTYAAIITSTIAGAKPVTVTLGAESLNLSGNGNALFVSAAVDPSRTTVTATSPVAANGSDFSVVTVSLFDQYGNPVTQQVPVTVTTTLGSASASAYQGNGIYTAQVRSTVDGTATASATINGVPSTASAEIVFTDSTPPTPPVVDPTDGNEVTGCAEPGSTVTVYDSAGNVIGTAVAGDDCRFVVTLSPPQEPGSEITITVTDPDGNVSEPITVRVGLIWMTLAADSLRVGATQRAFGHNFQPGEVVSGLLQSDPIDLGTQVADANGDVTFEVRIPAGFDLGRHTITLTGDFSGSVSESFTVIGAPEVAVTGADDVLPVTLGGLVLILGGFVLVAVRRRREDTR</sequence>
<keyword evidence="3" id="KW-0812">Transmembrane</keyword>
<gene>
    <name evidence="5" type="ORF">FHX76_002567</name>
</gene>
<feature type="domain" description="Big-1" evidence="4">
    <location>
        <begin position="1008"/>
        <end position="1102"/>
    </location>
</feature>
<dbReference type="InterPro" id="IPR008964">
    <property type="entry name" value="Invasin/intimin_cell_adhesion"/>
</dbReference>
<dbReference type="SMART" id="SM00634">
    <property type="entry name" value="BID_1"/>
    <property type="match status" value="29"/>
</dbReference>
<dbReference type="InterPro" id="IPR013783">
    <property type="entry name" value="Ig-like_fold"/>
</dbReference>
<keyword evidence="3" id="KW-0472">Membrane</keyword>
<feature type="domain" description="Big-1" evidence="4">
    <location>
        <begin position="2945"/>
        <end position="3042"/>
    </location>
</feature>
<comment type="similarity">
    <text evidence="1">Belongs to the intimin/invasin family.</text>
</comment>
<feature type="transmembrane region" description="Helical" evidence="3">
    <location>
        <begin position="5254"/>
        <end position="5274"/>
    </location>
</feature>
<keyword evidence="3" id="KW-1133">Transmembrane helix</keyword>
<evidence type="ECO:0000256" key="2">
    <source>
        <dbReference type="SAM" id="MobiDB-lite"/>
    </source>
</evidence>
<feature type="domain" description="Big-1" evidence="4">
    <location>
        <begin position="4665"/>
        <end position="4762"/>
    </location>
</feature>
<accession>A0A7X5R331</accession>
<feature type="domain" description="Big-1" evidence="4">
    <location>
        <begin position="2517"/>
        <end position="2614"/>
    </location>
</feature>
<dbReference type="InterPro" id="IPR011050">
    <property type="entry name" value="Pectin_lyase_fold/virulence"/>
</dbReference>
<organism evidence="5 6">
    <name type="scientific">Lysinibacter cavernae</name>
    <dbReference type="NCBI Taxonomy" id="1640652"/>
    <lineage>
        <taxon>Bacteria</taxon>
        <taxon>Bacillati</taxon>
        <taxon>Actinomycetota</taxon>
        <taxon>Actinomycetes</taxon>
        <taxon>Micrococcales</taxon>
        <taxon>Microbacteriaceae</taxon>
        <taxon>Lysinibacter</taxon>
    </lineage>
</organism>
<dbReference type="PANTHER" id="PTHR39576:SF1">
    <property type="entry name" value="INVASIN"/>
    <property type="match status" value="1"/>
</dbReference>
<feature type="domain" description="Big-1" evidence="4">
    <location>
        <begin position="1657"/>
        <end position="1753"/>
    </location>
</feature>
<feature type="domain" description="Big-1" evidence="4">
    <location>
        <begin position="3160"/>
        <end position="3258"/>
    </location>
</feature>
<feature type="domain" description="Big-1" evidence="4">
    <location>
        <begin position="1230"/>
        <end position="1327"/>
    </location>
</feature>
<dbReference type="SUPFAM" id="SSF49373">
    <property type="entry name" value="Invasin/intimin cell-adhesion fragments"/>
    <property type="match status" value="39"/>
</dbReference>
<name>A0A7X5R331_9MICO</name>
<keyword evidence="6" id="KW-1185">Reference proteome</keyword>
<dbReference type="GO" id="GO:0005975">
    <property type="term" value="P:carbohydrate metabolic process"/>
    <property type="evidence" value="ECO:0007669"/>
    <property type="project" value="UniProtKB-ARBA"/>
</dbReference>
<dbReference type="Pfam" id="PF09134">
    <property type="entry name" value="Invasin_D3"/>
    <property type="match status" value="2"/>
</dbReference>
<comment type="caution">
    <text evidence="5">The sequence shown here is derived from an EMBL/GenBank/DDBJ whole genome shotgun (WGS) entry which is preliminary data.</text>
</comment>
<feature type="domain" description="Big-1" evidence="4">
    <location>
        <begin position="3052"/>
        <end position="3150"/>
    </location>
</feature>
<dbReference type="SUPFAM" id="SSF51126">
    <property type="entry name" value="Pectin lyase-like"/>
    <property type="match status" value="1"/>
</dbReference>
<feature type="compositionally biased region" description="Polar residues" evidence="2">
    <location>
        <begin position="2336"/>
        <end position="2357"/>
    </location>
</feature>
<dbReference type="PROSITE" id="PS51127">
    <property type="entry name" value="BIG1"/>
    <property type="match status" value="10"/>
</dbReference>
<evidence type="ECO:0000313" key="5">
    <source>
        <dbReference type="EMBL" id="NIH54671.1"/>
    </source>
</evidence>
<dbReference type="RefSeq" id="WP_167151160.1">
    <property type="nucleotide sequence ID" value="NZ_JAAMOX010000002.1"/>
</dbReference>
<reference evidence="5 6" key="1">
    <citation type="submission" date="2020-02" db="EMBL/GenBank/DDBJ databases">
        <title>Sequencing the genomes of 1000 actinobacteria strains.</title>
        <authorList>
            <person name="Klenk H.-P."/>
        </authorList>
    </citation>
    <scope>NUCLEOTIDE SEQUENCE [LARGE SCALE GENOMIC DNA]</scope>
    <source>
        <strain evidence="5 6">DSM 27960</strain>
    </source>
</reference>
<dbReference type="InterPro" id="IPR051715">
    <property type="entry name" value="Intimin-Invasin_domain"/>
</dbReference>
<evidence type="ECO:0000313" key="6">
    <source>
        <dbReference type="Proteomes" id="UP000541033"/>
    </source>
</evidence>